<dbReference type="Proteomes" id="UP000011713">
    <property type="component" value="Unassembled WGS sequence"/>
</dbReference>
<protein>
    <submittedName>
        <fullName evidence="1">Uncharacterized protein</fullName>
    </submittedName>
</protein>
<organism evidence="1 2">
    <name type="scientific">Hyaloperonospora arabidopsidis (strain Emoy2)</name>
    <name type="common">Downy mildew agent</name>
    <name type="synonym">Peronospora arabidopsidis</name>
    <dbReference type="NCBI Taxonomy" id="559515"/>
    <lineage>
        <taxon>Eukaryota</taxon>
        <taxon>Sar</taxon>
        <taxon>Stramenopiles</taxon>
        <taxon>Oomycota</taxon>
        <taxon>Peronosporomycetes</taxon>
        <taxon>Peronosporales</taxon>
        <taxon>Peronosporaceae</taxon>
        <taxon>Hyaloperonospora</taxon>
    </lineage>
</organism>
<proteinExistence type="predicted"/>
<dbReference type="InParanoid" id="M4BLM4"/>
<evidence type="ECO:0000313" key="2">
    <source>
        <dbReference type="Proteomes" id="UP000011713"/>
    </source>
</evidence>
<dbReference type="EMBL" id="JH598389">
    <property type="status" value="NOT_ANNOTATED_CDS"/>
    <property type="molecule type" value="Genomic_DNA"/>
</dbReference>
<reference evidence="2" key="1">
    <citation type="journal article" date="2010" name="Science">
        <title>Signatures of adaptation to obligate biotrophy in the Hyaloperonospora arabidopsidis genome.</title>
        <authorList>
            <person name="Baxter L."/>
            <person name="Tripathy S."/>
            <person name="Ishaque N."/>
            <person name="Boot N."/>
            <person name="Cabral A."/>
            <person name="Kemen E."/>
            <person name="Thines M."/>
            <person name="Ah-Fong A."/>
            <person name="Anderson R."/>
            <person name="Badejoko W."/>
            <person name="Bittner-Eddy P."/>
            <person name="Boore J.L."/>
            <person name="Chibucos M.C."/>
            <person name="Coates M."/>
            <person name="Dehal P."/>
            <person name="Delehaunty K."/>
            <person name="Dong S."/>
            <person name="Downton P."/>
            <person name="Dumas B."/>
            <person name="Fabro G."/>
            <person name="Fronick C."/>
            <person name="Fuerstenberg S.I."/>
            <person name="Fulton L."/>
            <person name="Gaulin E."/>
            <person name="Govers F."/>
            <person name="Hughes L."/>
            <person name="Humphray S."/>
            <person name="Jiang R.H."/>
            <person name="Judelson H."/>
            <person name="Kamoun S."/>
            <person name="Kyung K."/>
            <person name="Meijer H."/>
            <person name="Minx P."/>
            <person name="Morris P."/>
            <person name="Nelson J."/>
            <person name="Phuntumart V."/>
            <person name="Qutob D."/>
            <person name="Rehmany A."/>
            <person name="Rougon-Cardoso A."/>
            <person name="Ryden P."/>
            <person name="Torto-Alalibo T."/>
            <person name="Studholme D."/>
            <person name="Wang Y."/>
            <person name="Win J."/>
            <person name="Wood J."/>
            <person name="Clifton S.W."/>
            <person name="Rogers J."/>
            <person name="Van den Ackerveken G."/>
            <person name="Jones J.D."/>
            <person name="McDowell J.M."/>
            <person name="Beynon J."/>
            <person name="Tyler B.M."/>
        </authorList>
    </citation>
    <scope>NUCLEOTIDE SEQUENCE [LARGE SCALE GENOMIC DNA]</scope>
    <source>
        <strain evidence="2">Emoy2</strain>
    </source>
</reference>
<name>M4BLM4_HYAAE</name>
<reference evidence="1" key="2">
    <citation type="submission" date="2015-06" db="UniProtKB">
        <authorList>
            <consortium name="EnsemblProtists"/>
        </authorList>
    </citation>
    <scope>IDENTIFICATION</scope>
    <source>
        <strain evidence="1">Emoy2</strain>
    </source>
</reference>
<sequence>MALFHVASHTRIRYVATEESHAVRSFFLLEKRFHLSVCIFDLPVDRRLLSFILLYRTPIFCPARKLVACPARRLVPLLVHEVKGPGEKNEGCRQLSDPDEQPVLEATVSDFWDGIWSYIFFRGKQKRWGLVSTSTVSSKGTPTWT</sequence>
<accession>M4BLM4</accession>
<dbReference type="EnsemblProtists" id="HpaT807309">
    <property type="protein sequence ID" value="HpaP807309"/>
    <property type="gene ID" value="HpaG807309"/>
</dbReference>
<keyword evidence="2" id="KW-1185">Reference proteome</keyword>
<dbReference type="AlphaFoldDB" id="M4BLM4"/>
<dbReference type="VEuPathDB" id="FungiDB:HpaG807309"/>
<dbReference type="HOGENOM" id="CLU_1790630_0_0_1"/>
<evidence type="ECO:0000313" key="1">
    <source>
        <dbReference type="EnsemblProtists" id="HpaP807309"/>
    </source>
</evidence>